<dbReference type="GO" id="GO:0003676">
    <property type="term" value="F:nucleic acid binding"/>
    <property type="evidence" value="ECO:0007669"/>
    <property type="project" value="InterPro"/>
</dbReference>
<dbReference type="PANTHER" id="PTHR47723:SF19">
    <property type="entry name" value="POLYNUCLEOTIDYL TRANSFERASE, RIBONUCLEASE H-LIKE SUPERFAMILY PROTEIN"/>
    <property type="match status" value="1"/>
</dbReference>
<dbReference type="GO" id="GO:0004523">
    <property type="term" value="F:RNA-DNA hybrid ribonuclease activity"/>
    <property type="evidence" value="ECO:0007669"/>
    <property type="project" value="InterPro"/>
</dbReference>
<dbReference type="InterPro" id="IPR044730">
    <property type="entry name" value="RNase_H-like_dom_plant"/>
</dbReference>
<accession>A0A6A3BPP6</accession>
<evidence type="ECO:0000313" key="2">
    <source>
        <dbReference type="EMBL" id="KAE8718325.1"/>
    </source>
</evidence>
<dbReference type="InterPro" id="IPR053151">
    <property type="entry name" value="RNase_H-like"/>
</dbReference>
<reference evidence="2" key="1">
    <citation type="submission" date="2019-09" db="EMBL/GenBank/DDBJ databases">
        <title>Draft genome information of white flower Hibiscus syriacus.</title>
        <authorList>
            <person name="Kim Y.-M."/>
        </authorList>
    </citation>
    <scope>NUCLEOTIDE SEQUENCE [LARGE SCALE GENOMIC DNA]</scope>
    <source>
        <strain evidence="2">YM2019G1</strain>
    </source>
</reference>
<evidence type="ECO:0000259" key="1">
    <source>
        <dbReference type="Pfam" id="PF13456"/>
    </source>
</evidence>
<sequence>MGAGGGGVLRNSEGDWIDECYRSLGHCSILHAELWALADGLEVAWIRGFRSIEVEMNNKEAIQIFSSPSSPFEPTLVCRFRDLLHCQWQITFKHIHREANGVADALALLGRTGTPTQSELAHPPVDMYRLLQLDLDKWRRRTPNC</sequence>
<dbReference type="InterPro" id="IPR012337">
    <property type="entry name" value="RNaseH-like_sf"/>
</dbReference>
<feature type="domain" description="RNase H type-1" evidence="1">
    <location>
        <begin position="3"/>
        <end position="107"/>
    </location>
</feature>
<dbReference type="SUPFAM" id="SSF53098">
    <property type="entry name" value="Ribonuclease H-like"/>
    <property type="match status" value="1"/>
</dbReference>
<comment type="caution">
    <text evidence="2">The sequence shown here is derived from an EMBL/GenBank/DDBJ whole genome shotgun (WGS) entry which is preliminary data.</text>
</comment>
<gene>
    <name evidence="2" type="ORF">F3Y22_tig00110015pilonHSYRG00162</name>
</gene>
<dbReference type="PANTHER" id="PTHR47723">
    <property type="entry name" value="OS05G0353850 PROTEIN"/>
    <property type="match status" value="1"/>
</dbReference>
<dbReference type="Gene3D" id="3.30.420.10">
    <property type="entry name" value="Ribonuclease H-like superfamily/Ribonuclease H"/>
    <property type="match status" value="1"/>
</dbReference>
<proteinExistence type="predicted"/>
<dbReference type="Proteomes" id="UP000436088">
    <property type="component" value="Unassembled WGS sequence"/>
</dbReference>
<evidence type="ECO:0000313" key="3">
    <source>
        <dbReference type="Proteomes" id="UP000436088"/>
    </source>
</evidence>
<dbReference type="Pfam" id="PF13456">
    <property type="entry name" value="RVT_3"/>
    <property type="match status" value="1"/>
</dbReference>
<dbReference type="EMBL" id="VEPZ02000813">
    <property type="protein sequence ID" value="KAE8718325.1"/>
    <property type="molecule type" value="Genomic_DNA"/>
</dbReference>
<protein>
    <recommendedName>
        <fullName evidence="1">RNase H type-1 domain-containing protein</fullName>
    </recommendedName>
</protein>
<dbReference type="CDD" id="cd06222">
    <property type="entry name" value="RNase_H_like"/>
    <property type="match status" value="1"/>
</dbReference>
<keyword evidence="3" id="KW-1185">Reference proteome</keyword>
<name>A0A6A3BPP6_HIBSY</name>
<dbReference type="AlphaFoldDB" id="A0A6A3BPP6"/>
<organism evidence="2 3">
    <name type="scientific">Hibiscus syriacus</name>
    <name type="common">Rose of Sharon</name>
    <dbReference type="NCBI Taxonomy" id="106335"/>
    <lineage>
        <taxon>Eukaryota</taxon>
        <taxon>Viridiplantae</taxon>
        <taxon>Streptophyta</taxon>
        <taxon>Embryophyta</taxon>
        <taxon>Tracheophyta</taxon>
        <taxon>Spermatophyta</taxon>
        <taxon>Magnoliopsida</taxon>
        <taxon>eudicotyledons</taxon>
        <taxon>Gunneridae</taxon>
        <taxon>Pentapetalae</taxon>
        <taxon>rosids</taxon>
        <taxon>malvids</taxon>
        <taxon>Malvales</taxon>
        <taxon>Malvaceae</taxon>
        <taxon>Malvoideae</taxon>
        <taxon>Hibiscus</taxon>
    </lineage>
</organism>
<dbReference type="InterPro" id="IPR002156">
    <property type="entry name" value="RNaseH_domain"/>
</dbReference>
<dbReference type="InterPro" id="IPR036397">
    <property type="entry name" value="RNaseH_sf"/>
</dbReference>